<dbReference type="RefSeq" id="XP_022460152.1">
    <property type="nucleotide sequence ID" value="XM_022600847.1"/>
</dbReference>
<feature type="region of interest" description="Disordered" evidence="3">
    <location>
        <begin position="1"/>
        <end position="66"/>
    </location>
</feature>
<reference evidence="4" key="1">
    <citation type="submission" date="2013-12" db="EMBL/GenBank/DDBJ databases">
        <authorList>
            <person name="Genoscope - CEA"/>
        </authorList>
    </citation>
    <scope>NUCLEOTIDE SEQUENCE</scope>
    <source>
        <strain evidence="4">CBS 1993</strain>
    </source>
</reference>
<name>W6MSH3_9ASCO</name>
<feature type="compositionally biased region" description="Basic residues" evidence="3">
    <location>
        <begin position="17"/>
        <end position="31"/>
    </location>
</feature>
<dbReference type="OrthoDB" id="6022at2759"/>
<proteinExistence type="inferred from homology"/>
<dbReference type="InterPro" id="IPR051112">
    <property type="entry name" value="CWC26_splicing_factor"/>
</dbReference>
<dbReference type="AlphaFoldDB" id="W6MSH3"/>
<reference evidence="4" key="2">
    <citation type="submission" date="2014-02" db="EMBL/GenBank/DDBJ databases">
        <title>Complete DNA sequence of /Kuraishia capsulata/ illustrates novel genomic features among budding yeasts (/Saccharomycotina/).</title>
        <authorList>
            <person name="Morales L."/>
            <person name="Noel B."/>
            <person name="Porcel B."/>
            <person name="Marcet-Houben M."/>
            <person name="Hullo M-F."/>
            <person name="Sacerdot C."/>
            <person name="Tekaia F."/>
            <person name="Leh-Louis V."/>
            <person name="Despons L."/>
            <person name="Khanna V."/>
            <person name="Aury J-M."/>
            <person name="Barbe V."/>
            <person name="Couloux A."/>
            <person name="Labadie K."/>
            <person name="Pelletier E."/>
            <person name="Souciet J-L."/>
            <person name="Boekhout T."/>
            <person name="Gabaldon T."/>
            <person name="Wincker P."/>
            <person name="Dujon B."/>
        </authorList>
    </citation>
    <scope>NUCLEOTIDE SEQUENCE</scope>
    <source>
        <strain evidence="4">CBS 1993</strain>
    </source>
</reference>
<dbReference type="InterPro" id="IPR018609">
    <property type="entry name" value="Bud13"/>
</dbReference>
<dbReference type="STRING" id="1382522.W6MSH3"/>
<organism evidence="4 5">
    <name type="scientific">Kuraishia capsulata CBS 1993</name>
    <dbReference type="NCBI Taxonomy" id="1382522"/>
    <lineage>
        <taxon>Eukaryota</taxon>
        <taxon>Fungi</taxon>
        <taxon>Dikarya</taxon>
        <taxon>Ascomycota</taxon>
        <taxon>Saccharomycotina</taxon>
        <taxon>Pichiomycetes</taxon>
        <taxon>Pichiales</taxon>
        <taxon>Pichiaceae</taxon>
        <taxon>Kuraishia</taxon>
    </lineage>
</organism>
<dbReference type="GO" id="GO:0005684">
    <property type="term" value="C:U2-type spliceosomal complex"/>
    <property type="evidence" value="ECO:0007669"/>
    <property type="project" value="TreeGrafter"/>
</dbReference>
<keyword evidence="5" id="KW-1185">Reference proteome</keyword>
<protein>
    <recommendedName>
        <fullName evidence="2">Pre-mRNA-splicing factor CWC26</fullName>
    </recommendedName>
</protein>
<dbReference type="PANTHER" id="PTHR31809:SF0">
    <property type="entry name" value="BUD13 HOMOLOG"/>
    <property type="match status" value="1"/>
</dbReference>
<dbReference type="GO" id="GO:0003723">
    <property type="term" value="F:RNA binding"/>
    <property type="evidence" value="ECO:0007669"/>
    <property type="project" value="TreeGrafter"/>
</dbReference>
<accession>W6MSH3</accession>
<gene>
    <name evidence="4" type="ORF">KUCA_T00004143001</name>
</gene>
<dbReference type="GO" id="GO:0000398">
    <property type="term" value="P:mRNA splicing, via spliceosome"/>
    <property type="evidence" value="ECO:0007669"/>
    <property type="project" value="TreeGrafter"/>
</dbReference>
<evidence type="ECO:0000256" key="2">
    <source>
        <dbReference type="ARBA" id="ARBA00020644"/>
    </source>
</evidence>
<evidence type="ECO:0000313" key="5">
    <source>
        <dbReference type="Proteomes" id="UP000019384"/>
    </source>
</evidence>
<evidence type="ECO:0000256" key="3">
    <source>
        <dbReference type="SAM" id="MobiDB-lite"/>
    </source>
</evidence>
<dbReference type="GeneID" id="34521540"/>
<evidence type="ECO:0000256" key="1">
    <source>
        <dbReference type="ARBA" id="ARBA00011069"/>
    </source>
</evidence>
<dbReference type="EMBL" id="HG793129">
    <property type="protein sequence ID" value="CDK28162.1"/>
    <property type="molecule type" value="Genomic_DNA"/>
</dbReference>
<feature type="region of interest" description="Disordered" evidence="3">
    <location>
        <begin position="168"/>
        <end position="208"/>
    </location>
</feature>
<evidence type="ECO:0000313" key="4">
    <source>
        <dbReference type="EMBL" id="CDK28162.1"/>
    </source>
</evidence>
<comment type="similarity">
    <text evidence="1">Belongs to the CWC26 family.</text>
</comment>
<dbReference type="Pfam" id="PF09736">
    <property type="entry name" value="Bud13"/>
    <property type="match status" value="1"/>
</dbReference>
<sequence>MSLAGYLAERYGNQVKDKKKKEKKKEKKAKRGRDGGGDDDNGAHALVPAGFELAEEDDEEASVSVSNKVLSATKGWKRVGDDAIVEREVESVSVEPINEHQTVYRDSSGKIIQDYAQELQRRAIEQNEQELAKKSAVKRENAGLVQQIEASQQRSKLESLKDQPLHVTAEDSGLNAEQRQEIHRADPALMFDKSTSERFGSGSRTVSRTGRKLYSGSFAENRFGIRPGYRWDGVDRSTGFEKLWFEAQAVERERRVLEYTMQEEY</sequence>
<dbReference type="HOGENOM" id="CLU_086127_0_0_1"/>
<dbReference type="PANTHER" id="PTHR31809">
    <property type="entry name" value="BUD13 HOMOLOG"/>
    <property type="match status" value="1"/>
</dbReference>
<dbReference type="GO" id="GO:0070274">
    <property type="term" value="C:RES complex"/>
    <property type="evidence" value="ECO:0007669"/>
    <property type="project" value="TreeGrafter"/>
</dbReference>
<dbReference type="Proteomes" id="UP000019384">
    <property type="component" value="Unassembled WGS sequence"/>
</dbReference>